<dbReference type="InterPro" id="IPR001320">
    <property type="entry name" value="Iontro_rcpt_C"/>
</dbReference>
<reference evidence="5 6" key="1">
    <citation type="submission" date="2023-07" db="EMBL/GenBank/DDBJ databases">
        <title>Sorghum-associated microbial communities from plants grown in Nebraska, USA.</title>
        <authorList>
            <person name="Schachtman D."/>
        </authorList>
    </citation>
    <scope>NUCLEOTIDE SEQUENCE [LARGE SCALE GENOMIC DNA]</scope>
    <source>
        <strain evidence="5 6">BE240</strain>
    </source>
</reference>
<evidence type="ECO:0000313" key="5">
    <source>
        <dbReference type="EMBL" id="MDR7093848.1"/>
    </source>
</evidence>
<proteinExistence type="predicted"/>
<dbReference type="SMART" id="SM00062">
    <property type="entry name" value="PBPb"/>
    <property type="match status" value="1"/>
</dbReference>
<feature type="chain" id="PRO_5045608270" evidence="2">
    <location>
        <begin position="30"/>
        <end position="278"/>
    </location>
</feature>
<evidence type="ECO:0000256" key="2">
    <source>
        <dbReference type="SAM" id="SignalP"/>
    </source>
</evidence>
<keyword evidence="6" id="KW-1185">Reference proteome</keyword>
<dbReference type="InterPro" id="IPR001638">
    <property type="entry name" value="Solute-binding_3/MltF_N"/>
</dbReference>
<dbReference type="RefSeq" id="WP_204732286.1">
    <property type="nucleotide sequence ID" value="NZ_JAVDWE010000003.1"/>
</dbReference>
<dbReference type="Pfam" id="PF00497">
    <property type="entry name" value="SBP_bac_3"/>
    <property type="match status" value="1"/>
</dbReference>
<dbReference type="Proteomes" id="UP001265550">
    <property type="component" value="Unassembled WGS sequence"/>
</dbReference>
<gene>
    <name evidence="5" type="ORF">J2X09_001580</name>
</gene>
<accession>A0ABU1V947</accession>
<evidence type="ECO:0000256" key="1">
    <source>
        <dbReference type="ARBA" id="ARBA00022729"/>
    </source>
</evidence>
<organism evidence="5 6">
    <name type="scientific">Hydrogenophaga laconesensis</name>
    <dbReference type="NCBI Taxonomy" id="1805971"/>
    <lineage>
        <taxon>Bacteria</taxon>
        <taxon>Pseudomonadati</taxon>
        <taxon>Pseudomonadota</taxon>
        <taxon>Betaproteobacteria</taxon>
        <taxon>Burkholderiales</taxon>
        <taxon>Comamonadaceae</taxon>
        <taxon>Hydrogenophaga</taxon>
    </lineage>
</organism>
<dbReference type="SMART" id="SM00079">
    <property type="entry name" value="PBPe"/>
    <property type="match status" value="1"/>
</dbReference>
<keyword evidence="1 2" id="KW-0732">Signal</keyword>
<evidence type="ECO:0000259" key="3">
    <source>
        <dbReference type="SMART" id="SM00062"/>
    </source>
</evidence>
<dbReference type="Gene3D" id="3.40.190.10">
    <property type="entry name" value="Periplasmic binding protein-like II"/>
    <property type="match status" value="2"/>
</dbReference>
<comment type="caution">
    <text evidence="5">The sequence shown here is derived from an EMBL/GenBank/DDBJ whole genome shotgun (WGS) entry which is preliminary data.</text>
</comment>
<dbReference type="PANTHER" id="PTHR35936:SF19">
    <property type="entry name" value="AMINO-ACID-BINDING PROTEIN YXEM-RELATED"/>
    <property type="match status" value="1"/>
</dbReference>
<name>A0ABU1V947_9BURK</name>
<evidence type="ECO:0000313" key="6">
    <source>
        <dbReference type="Proteomes" id="UP001265550"/>
    </source>
</evidence>
<evidence type="ECO:0000259" key="4">
    <source>
        <dbReference type="SMART" id="SM00079"/>
    </source>
</evidence>
<sequence>MPSTPSFHRRGLLAALLLPLALWAGTAQAADLAEIKKRGYLVVVTEDDFKPFEFIKDGKPTGFNHEMVDALRKYAPFEIRQEILPWPGILAGVATGKYDIAISAILMTKERTQSLDFTSPIADATHYYVKRKDDGSIKSIKDLNGKTVGVQTGSAFLSRLPELQAMLAKDGGKIGKVVEYASYPEAYQDLALKRTDYVINTVINLKALVAEKPGVFELGQAVSGASYPAWAMKKGNTELQKFMNEFIAAQKANGVMPALQKKWFGEAFNLPVSYTPVH</sequence>
<protein>
    <submittedName>
        <fullName evidence="5">Polar amino acid transport system substrate-binding protein</fullName>
    </submittedName>
</protein>
<dbReference type="PANTHER" id="PTHR35936">
    <property type="entry name" value="MEMBRANE-BOUND LYTIC MUREIN TRANSGLYCOSYLASE F"/>
    <property type="match status" value="1"/>
</dbReference>
<feature type="domain" description="Ionotropic glutamate receptor C-terminal" evidence="4">
    <location>
        <begin position="40"/>
        <end position="266"/>
    </location>
</feature>
<feature type="signal peptide" evidence="2">
    <location>
        <begin position="1"/>
        <end position="29"/>
    </location>
</feature>
<feature type="domain" description="Solute-binding protein family 3/N-terminal" evidence="3">
    <location>
        <begin position="40"/>
        <end position="267"/>
    </location>
</feature>
<dbReference type="SUPFAM" id="SSF53850">
    <property type="entry name" value="Periplasmic binding protein-like II"/>
    <property type="match status" value="1"/>
</dbReference>
<dbReference type="EMBL" id="JAVDWE010000003">
    <property type="protein sequence ID" value="MDR7093848.1"/>
    <property type="molecule type" value="Genomic_DNA"/>
</dbReference>